<dbReference type="EMBL" id="AP019297">
    <property type="protein sequence ID" value="BBG92305.1"/>
    <property type="molecule type" value="Genomic_DNA"/>
</dbReference>
<accession>A0A4Y1QK91</accession>
<proteinExistence type="predicted"/>
<reference evidence="1" key="1">
    <citation type="journal article" date="2019" name="Science">
        <title>Mutation of a bHLH transcription factor allowed almond domestication.</title>
        <authorList>
            <person name="Sanchez-Perez R."/>
            <person name="Pavan S."/>
            <person name="Mazzeo R."/>
            <person name="Moldovan C."/>
            <person name="Aiese Cigliano R."/>
            <person name="Del Cueto J."/>
            <person name="Ricciardi F."/>
            <person name="Lotti C."/>
            <person name="Ricciardi L."/>
            <person name="Dicenta F."/>
            <person name="Lopez-Marques R.L."/>
            <person name="Lindberg Moller B."/>
        </authorList>
    </citation>
    <scope>NUCLEOTIDE SEQUENCE</scope>
</reference>
<protein>
    <submittedName>
        <fullName evidence="1">Chaperone-binding protein</fullName>
    </submittedName>
</protein>
<organism evidence="1">
    <name type="scientific">Prunus dulcis</name>
    <name type="common">Almond</name>
    <name type="synonym">Amygdalus dulcis</name>
    <dbReference type="NCBI Taxonomy" id="3755"/>
    <lineage>
        <taxon>Eukaryota</taxon>
        <taxon>Viridiplantae</taxon>
        <taxon>Streptophyta</taxon>
        <taxon>Embryophyta</taxon>
        <taxon>Tracheophyta</taxon>
        <taxon>Spermatophyta</taxon>
        <taxon>Magnoliopsida</taxon>
        <taxon>eudicotyledons</taxon>
        <taxon>Gunneridae</taxon>
        <taxon>Pentapetalae</taxon>
        <taxon>rosids</taxon>
        <taxon>fabids</taxon>
        <taxon>Rosales</taxon>
        <taxon>Rosaceae</taxon>
        <taxon>Amygdaloideae</taxon>
        <taxon>Amygdaleae</taxon>
        <taxon>Prunus</taxon>
    </lineage>
</organism>
<dbReference type="AlphaFoldDB" id="A0A4Y1QK91"/>
<gene>
    <name evidence="1" type="ORF">Prudu_000009</name>
</gene>
<sequence length="228" mass="26609">MTGEGLCIRYGFFSLEVRCCRLGKKWMSRMKTVVRDLEKLDESSKLTSGWCLVSKPSPLLALDDARTSISLSRFFMLWITARLDLVRTNLHIMDQFQNVFSPSSETKNAGNGVVSFVVYYRRSGGRRGAEEELQWIVQRWAGAKDDFVIEEDEDEDTCCYEENEIMDLEPTTKEPHMVVLLHDQMEVRLSEEKDILRQDKLRVSKDLKLFLQPVREKLLQFEQELKDI</sequence>
<evidence type="ECO:0000313" key="1">
    <source>
        <dbReference type="EMBL" id="BBG92305.1"/>
    </source>
</evidence>
<name>A0A4Y1QK91_PRUDU</name>